<accession>A0A8H9LEL4</accession>
<evidence type="ECO:0000313" key="3">
    <source>
        <dbReference type="Proteomes" id="UP000653480"/>
    </source>
</evidence>
<sequence length="67" mass="7396">MADSCGARPVRDHSAAWDAMDQLLARLRKVGYPEGQIDTEAEAAAQAARVEELAERAAAEDRDEQRR</sequence>
<feature type="region of interest" description="Disordered" evidence="1">
    <location>
        <begin position="48"/>
        <end position="67"/>
    </location>
</feature>
<dbReference type="EMBL" id="BMMN01000021">
    <property type="protein sequence ID" value="GGO30937.1"/>
    <property type="molecule type" value="Genomic_DNA"/>
</dbReference>
<organism evidence="2 3">
    <name type="scientific">Microbispora bryophytorum</name>
    <dbReference type="NCBI Taxonomy" id="1460882"/>
    <lineage>
        <taxon>Bacteria</taxon>
        <taxon>Bacillati</taxon>
        <taxon>Actinomycetota</taxon>
        <taxon>Actinomycetes</taxon>
        <taxon>Streptosporangiales</taxon>
        <taxon>Streptosporangiaceae</taxon>
        <taxon>Microbispora</taxon>
    </lineage>
</organism>
<name>A0A8H9LEL4_9ACTN</name>
<proteinExistence type="predicted"/>
<reference evidence="2" key="1">
    <citation type="journal article" date="2014" name="Int. J. Syst. Evol. Microbiol.">
        <title>Complete genome sequence of Corynebacterium casei LMG S-19264T (=DSM 44701T), isolated from a smear-ripened cheese.</title>
        <authorList>
            <consortium name="US DOE Joint Genome Institute (JGI-PGF)"/>
            <person name="Walter F."/>
            <person name="Albersmeier A."/>
            <person name="Kalinowski J."/>
            <person name="Ruckert C."/>
        </authorList>
    </citation>
    <scope>NUCLEOTIDE SEQUENCE</scope>
    <source>
        <strain evidence="2">CGMCC 4.7138</strain>
    </source>
</reference>
<protein>
    <submittedName>
        <fullName evidence="2">Uncharacterized protein</fullName>
    </submittedName>
</protein>
<dbReference type="Proteomes" id="UP000653480">
    <property type="component" value="Unassembled WGS sequence"/>
</dbReference>
<feature type="compositionally biased region" description="Basic and acidic residues" evidence="1">
    <location>
        <begin position="49"/>
        <end position="67"/>
    </location>
</feature>
<keyword evidence="3" id="KW-1185">Reference proteome</keyword>
<gene>
    <name evidence="2" type="ORF">GCM10011574_67950</name>
</gene>
<reference evidence="2" key="2">
    <citation type="submission" date="2020-09" db="EMBL/GenBank/DDBJ databases">
        <authorList>
            <person name="Sun Q."/>
            <person name="Zhou Y."/>
        </authorList>
    </citation>
    <scope>NUCLEOTIDE SEQUENCE</scope>
    <source>
        <strain evidence="2">CGMCC 4.7138</strain>
    </source>
</reference>
<evidence type="ECO:0000313" key="2">
    <source>
        <dbReference type="EMBL" id="GGO30937.1"/>
    </source>
</evidence>
<evidence type="ECO:0000256" key="1">
    <source>
        <dbReference type="SAM" id="MobiDB-lite"/>
    </source>
</evidence>
<dbReference type="AlphaFoldDB" id="A0A8H9LEL4"/>
<comment type="caution">
    <text evidence="2">The sequence shown here is derived from an EMBL/GenBank/DDBJ whole genome shotgun (WGS) entry which is preliminary data.</text>
</comment>